<comment type="similarity">
    <text evidence="1">Belongs to the folylpolyglutamate synthase family.</text>
</comment>
<dbReference type="AlphaFoldDB" id="A0A222MWK0"/>
<proteinExistence type="inferred from homology"/>
<dbReference type="GO" id="GO:0046654">
    <property type="term" value="P:tetrahydrofolate biosynthetic process"/>
    <property type="evidence" value="ECO:0007669"/>
    <property type="project" value="UniProtKB-UniPathway"/>
</dbReference>
<dbReference type="Proteomes" id="UP000201169">
    <property type="component" value="Chromosome"/>
</dbReference>
<dbReference type="KEGG" id="cavi:CAV_0781"/>
<dbReference type="PANTHER" id="PTHR11136">
    <property type="entry name" value="FOLYLPOLYGLUTAMATE SYNTHASE-RELATED"/>
    <property type="match status" value="1"/>
</dbReference>
<reference evidence="8 9" key="1">
    <citation type="submission" date="2017-07" db="EMBL/GenBank/DDBJ databases">
        <title>Analysis of two Campylobacter avium genomes and identification of a novel hippuricase gene.</title>
        <authorList>
            <person name="Miller W.G."/>
            <person name="Chapman M.H."/>
            <person name="Yee E."/>
            <person name="Revez J."/>
            <person name="Bono J.L."/>
            <person name="Rossi M."/>
        </authorList>
    </citation>
    <scope>NUCLEOTIDE SEQUENCE [LARGE SCALE GENOMIC DNA]</scope>
    <source>
        <strain evidence="8 9">LMG 24591</strain>
    </source>
</reference>
<dbReference type="GO" id="GO:0004326">
    <property type="term" value="F:tetrahydrofolylpolyglutamate synthase activity"/>
    <property type="evidence" value="ECO:0007669"/>
    <property type="project" value="UniProtKB-EC"/>
</dbReference>
<keyword evidence="6" id="KW-0460">Magnesium</keyword>
<keyword evidence="5" id="KW-0067">ATP-binding</keyword>
<dbReference type="SUPFAM" id="SSF53244">
    <property type="entry name" value="MurD-like peptide ligases, peptide-binding domain"/>
    <property type="match status" value="1"/>
</dbReference>
<dbReference type="InterPro" id="IPR001645">
    <property type="entry name" value="Folylpolyglutamate_synth"/>
</dbReference>
<keyword evidence="3" id="KW-0479">Metal-binding</keyword>
<keyword evidence="9" id="KW-1185">Reference proteome</keyword>
<evidence type="ECO:0000313" key="9">
    <source>
        <dbReference type="Proteomes" id="UP000201169"/>
    </source>
</evidence>
<dbReference type="InterPro" id="IPR036615">
    <property type="entry name" value="Mur_ligase_C_dom_sf"/>
</dbReference>
<keyword evidence="4" id="KW-0547">Nucleotide-binding</keyword>
<dbReference type="UniPathway" id="UPA00077">
    <property type="reaction ID" value="UER00157"/>
</dbReference>
<dbReference type="EMBL" id="CP022347">
    <property type="protein sequence ID" value="ASQ30447.1"/>
    <property type="molecule type" value="Genomic_DNA"/>
</dbReference>
<dbReference type="PANTHER" id="PTHR11136:SF0">
    <property type="entry name" value="DIHYDROFOLATE SYNTHETASE-RELATED"/>
    <property type="match status" value="1"/>
</dbReference>
<dbReference type="GO" id="GO:0005737">
    <property type="term" value="C:cytoplasm"/>
    <property type="evidence" value="ECO:0007669"/>
    <property type="project" value="TreeGrafter"/>
</dbReference>
<evidence type="ECO:0000313" key="8">
    <source>
        <dbReference type="EMBL" id="ASQ30447.1"/>
    </source>
</evidence>
<dbReference type="NCBIfam" id="TIGR01499">
    <property type="entry name" value="folC"/>
    <property type="match status" value="1"/>
</dbReference>
<dbReference type="EC" id="6.3.2.12" evidence="8"/>
<dbReference type="InterPro" id="IPR036565">
    <property type="entry name" value="Mur-like_cat_sf"/>
</dbReference>
<evidence type="ECO:0000256" key="6">
    <source>
        <dbReference type="ARBA" id="ARBA00022842"/>
    </source>
</evidence>
<dbReference type="InterPro" id="IPR013221">
    <property type="entry name" value="Mur_ligase_cen"/>
</dbReference>
<dbReference type="GO" id="GO:0046872">
    <property type="term" value="F:metal ion binding"/>
    <property type="evidence" value="ECO:0007669"/>
    <property type="project" value="UniProtKB-KW"/>
</dbReference>
<keyword evidence="2 8" id="KW-0436">Ligase</keyword>
<protein>
    <submittedName>
        <fullName evidence="8">Bifunctional folypolyglutamate synthetase / dihydrofolate synthetase</fullName>
        <ecNumber evidence="8">6.3.2.12</ecNumber>
        <ecNumber evidence="8">6.3.2.17</ecNumber>
    </submittedName>
</protein>
<dbReference type="EC" id="6.3.2.17" evidence="8"/>
<evidence type="ECO:0000256" key="3">
    <source>
        <dbReference type="ARBA" id="ARBA00022723"/>
    </source>
</evidence>
<dbReference type="Gene3D" id="3.40.1190.10">
    <property type="entry name" value="Mur-like, catalytic domain"/>
    <property type="match status" value="1"/>
</dbReference>
<evidence type="ECO:0000256" key="2">
    <source>
        <dbReference type="ARBA" id="ARBA00022598"/>
    </source>
</evidence>
<dbReference type="GO" id="GO:0005524">
    <property type="term" value="F:ATP binding"/>
    <property type="evidence" value="ECO:0007669"/>
    <property type="project" value="UniProtKB-KW"/>
</dbReference>
<name>A0A222MWK0_9BACT</name>
<dbReference type="RefSeq" id="WP_094325207.1">
    <property type="nucleotide sequence ID" value="NZ_CP022347.1"/>
</dbReference>
<evidence type="ECO:0000256" key="1">
    <source>
        <dbReference type="ARBA" id="ARBA00008276"/>
    </source>
</evidence>
<evidence type="ECO:0000259" key="7">
    <source>
        <dbReference type="Pfam" id="PF08245"/>
    </source>
</evidence>
<feature type="domain" description="Mur ligase central" evidence="7">
    <location>
        <begin position="46"/>
        <end position="221"/>
    </location>
</feature>
<dbReference type="GO" id="GO:0008841">
    <property type="term" value="F:dihydrofolate synthase activity"/>
    <property type="evidence" value="ECO:0007669"/>
    <property type="project" value="UniProtKB-EC"/>
</dbReference>
<evidence type="ECO:0000256" key="4">
    <source>
        <dbReference type="ARBA" id="ARBA00022741"/>
    </source>
</evidence>
<gene>
    <name evidence="8" type="primary">folC</name>
    <name evidence="8" type="ORF">CAV_0781</name>
</gene>
<dbReference type="OrthoDB" id="9809356at2"/>
<sequence length="386" mass="44513">MLEFKRFLDTKSQLYTGIDRFRAFKLFEKYKQNLDFSQKQTVFHIVGTNGKGSTGRFITQLLEGLNFKVGHFTSPHIFSFNERFFLNGDVASDELLENAHKELKELMKEDLERLSYFEYSNFLAPFIFKDCDFIVLEAGLGGEYDSTSLFKRDISVFTSISYDHIEILGDNLEDIARTKLKTMAKKAVIYEKQDENVLALAKKIACLKASELIFSSLDTDVKKYVKFYVKEYGLPAFLEKNLSLALEALSFYFSKDELIKAMKELKALKLRARCEKIAKNIYIDVGHNEGAARAMCDFFKGKKLNLVCNFFLDKNIFSILSILKPISAKIMLYDYESERKLASDEVFKIAKELDIACEKFTGIKDDELYLVFGSFLLVEKFLKGDF</sequence>
<dbReference type="SUPFAM" id="SSF53623">
    <property type="entry name" value="MurD-like peptide ligases, catalytic domain"/>
    <property type="match status" value="1"/>
</dbReference>
<organism evidence="8 9">
    <name type="scientific">Campylobacter avium LMG 24591</name>
    <dbReference type="NCBI Taxonomy" id="522484"/>
    <lineage>
        <taxon>Bacteria</taxon>
        <taxon>Pseudomonadati</taxon>
        <taxon>Campylobacterota</taxon>
        <taxon>Epsilonproteobacteria</taxon>
        <taxon>Campylobacterales</taxon>
        <taxon>Campylobacteraceae</taxon>
        <taxon>Campylobacter</taxon>
    </lineage>
</organism>
<accession>A0A222MWK0</accession>
<evidence type="ECO:0000256" key="5">
    <source>
        <dbReference type="ARBA" id="ARBA00022840"/>
    </source>
</evidence>
<dbReference type="Gene3D" id="3.90.190.20">
    <property type="entry name" value="Mur ligase, C-terminal domain"/>
    <property type="match status" value="1"/>
</dbReference>
<dbReference type="Pfam" id="PF08245">
    <property type="entry name" value="Mur_ligase_M"/>
    <property type="match status" value="1"/>
</dbReference>